<keyword evidence="1" id="KW-0812">Transmembrane</keyword>
<sequence length="203" mass="22581">MVWGRSLKSLFDTDSPVRCMTMLLLILAYTPCDGCFSVVRHKDLSLWAKSLFRLHMSFLYFWAGLFKVQGDWLKPDGGTLYKDIHLLQGSPLRVVLMFFLRTEGAVRAATTATAWSTVAIELLLAFALWKKSWHLPAIIGAGFLHLAMSCICGELGGFTQAAWIGLLGSLEDDRLEKFLSNSCNFAFTAASCIIVMALIGWAF</sequence>
<feature type="transmembrane region" description="Helical" evidence="1">
    <location>
        <begin position="178"/>
        <end position="202"/>
    </location>
</feature>
<dbReference type="Proteomes" id="UP000186817">
    <property type="component" value="Unassembled WGS sequence"/>
</dbReference>
<feature type="transmembrane region" description="Helical" evidence="1">
    <location>
        <begin position="20"/>
        <end position="39"/>
    </location>
</feature>
<keyword evidence="4" id="KW-1185">Reference proteome</keyword>
<evidence type="ECO:0000256" key="1">
    <source>
        <dbReference type="SAM" id="Phobius"/>
    </source>
</evidence>
<name>A0A1Q9EMP8_SYMMI</name>
<reference evidence="3 4" key="1">
    <citation type="submission" date="2016-02" db="EMBL/GenBank/DDBJ databases">
        <title>Genome analysis of coral dinoflagellate symbionts highlights evolutionary adaptations to a symbiotic lifestyle.</title>
        <authorList>
            <person name="Aranda M."/>
            <person name="Li Y."/>
            <person name="Liew Y.J."/>
            <person name="Baumgarten S."/>
            <person name="Simakov O."/>
            <person name="Wilson M."/>
            <person name="Piel J."/>
            <person name="Ashoor H."/>
            <person name="Bougouffa S."/>
            <person name="Bajic V.B."/>
            <person name="Ryu T."/>
            <person name="Ravasi T."/>
            <person name="Bayer T."/>
            <person name="Micklem G."/>
            <person name="Kim H."/>
            <person name="Bhak J."/>
            <person name="Lajeunesse T.C."/>
            <person name="Voolstra C.R."/>
        </authorList>
    </citation>
    <scope>NUCLEOTIDE SEQUENCE [LARGE SCALE GENOMIC DNA]</scope>
    <source>
        <strain evidence="3 4">CCMP2467</strain>
    </source>
</reference>
<feature type="domain" description="HTTM" evidence="2">
    <location>
        <begin position="33"/>
        <end position="150"/>
    </location>
</feature>
<dbReference type="EMBL" id="LSRX01000113">
    <property type="protein sequence ID" value="OLQ08631.1"/>
    <property type="molecule type" value="Genomic_DNA"/>
</dbReference>
<organism evidence="3 4">
    <name type="scientific">Symbiodinium microadriaticum</name>
    <name type="common">Dinoflagellate</name>
    <name type="synonym">Zooxanthella microadriatica</name>
    <dbReference type="NCBI Taxonomy" id="2951"/>
    <lineage>
        <taxon>Eukaryota</taxon>
        <taxon>Sar</taxon>
        <taxon>Alveolata</taxon>
        <taxon>Dinophyceae</taxon>
        <taxon>Suessiales</taxon>
        <taxon>Symbiodiniaceae</taxon>
        <taxon>Symbiodinium</taxon>
    </lineage>
</organism>
<evidence type="ECO:0000259" key="2">
    <source>
        <dbReference type="Pfam" id="PF05090"/>
    </source>
</evidence>
<evidence type="ECO:0000313" key="3">
    <source>
        <dbReference type="EMBL" id="OLQ08631.1"/>
    </source>
</evidence>
<evidence type="ECO:0000313" key="4">
    <source>
        <dbReference type="Proteomes" id="UP000186817"/>
    </source>
</evidence>
<proteinExistence type="predicted"/>
<comment type="caution">
    <text evidence="3">The sequence shown here is derived from an EMBL/GenBank/DDBJ whole genome shotgun (WGS) entry which is preliminary data.</text>
</comment>
<dbReference type="Pfam" id="PF05090">
    <property type="entry name" value="HTTM"/>
    <property type="match status" value="1"/>
</dbReference>
<keyword evidence="1" id="KW-0472">Membrane</keyword>
<feature type="transmembrane region" description="Helical" evidence="1">
    <location>
        <begin position="135"/>
        <end position="166"/>
    </location>
</feature>
<feature type="transmembrane region" description="Helical" evidence="1">
    <location>
        <begin position="112"/>
        <end position="129"/>
    </location>
</feature>
<protein>
    <recommendedName>
        <fullName evidence="2">HTTM domain-containing protein</fullName>
    </recommendedName>
</protein>
<keyword evidence="1" id="KW-1133">Transmembrane helix</keyword>
<accession>A0A1Q9EMP8</accession>
<feature type="transmembrane region" description="Helical" evidence="1">
    <location>
        <begin position="51"/>
        <end position="68"/>
    </location>
</feature>
<gene>
    <name evidence="3" type="ORF">AK812_SmicGene7854</name>
</gene>
<dbReference type="InterPro" id="IPR053934">
    <property type="entry name" value="HTTM_dom"/>
</dbReference>
<dbReference type="OrthoDB" id="421985at2759"/>
<dbReference type="AlphaFoldDB" id="A0A1Q9EMP8"/>